<feature type="coiled-coil region" evidence="1">
    <location>
        <begin position="722"/>
        <end position="756"/>
    </location>
</feature>
<feature type="compositionally biased region" description="Basic and acidic residues" evidence="2">
    <location>
        <begin position="312"/>
        <end position="327"/>
    </location>
</feature>
<feature type="coiled-coil region" evidence="1">
    <location>
        <begin position="343"/>
        <end position="370"/>
    </location>
</feature>
<keyword evidence="4" id="KW-1185">Reference proteome</keyword>
<protein>
    <submittedName>
        <fullName evidence="3">Chromosome segregation ATPase</fullName>
    </submittedName>
</protein>
<accession>A0A1W2A5J5</accession>
<gene>
    <name evidence="3" type="ORF">SAMN02746065_104128</name>
</gene>
<feature type="region of interest" description="Disordered" evidence="2">
    <location>
        <begin position="311"/>
        <end position="331"/>
    </location>
</feature>
<feature type="coiled-coil region" evidence="1">
    <location>
        <begin position="808"/>
        <end position="897"/>
    </location>
</feature>
<dbReference type="OrthoDB" id="8262777at2"/>
<dbReference type="Proteomes" id="UP000192418">
    <property type="component" value="Unassembled WGS sequence"/>
</dbReference>
<sequence length="1459" mass="166793">MYKLSRFFVSDLVAGENILRNGYFPICKENEQAEHGIIVAANGSCKTTLLSFLFSVFVPDRRRFVQYLQSSGDKTLDQYLVPDRPSLVMLELSMDLDPTLFESQPRERLVLGQLLHRKKTTPDHIERSYFIGDYEFFNTLRVQWDTLSNANHPHTAVKEFLNGKVHQTASQKEWQEKLESLGLDPWLVNRQVDFSRSEGGIKDSFKFKSEADFLSFFLGCVSDLDAAMDIRKNTAQTIAKMKNRPEKKKQLDAVLSLKKNMADFHDMGREWRKAHKDMGNYTLQLGEGAHRLSSARKEADMALEMADAAVKNNRDRQKETRDARDTAHANQVQVEEVGHSRESHKLKGLIREADEKLEKCQNEKMALKAAEYMASQRQLKAEVESKDKILARRTSDLEPAQRQVDLRAAQYHIRLNSQQMESLSAVTAMEKEIEVTRDKHNALKEQRLEQDRKISTLNGDIVRITTQINGAVMARKNLSLPPGEAPGQSLARLEKELHDCEKNLEQTGNQLGDLGNLQNKSQERLNQLQRSQIQEEEVLKQAEKSMADEKAQRTILLGDVHLIRIAGVATFEPTKAELATRLGESMARIRTGTQVFQEEVLELKNQLKRLENMNCLVVDEQVAKLIAHYTSNGLSPAEVKPFLDYLSGLDKTPEEIARVVEGDPGRFSGIMAATHGVIEKVQNIPVPSWLSRPVVISTPLDMDGQGIEFPVISPQDPIVYSKNYLENQKKHLAGKQEKLEKEISQRLSRLESMEKTRRMLNDYREKYPDMAAVELLSRNVAVAGETILTLGSKIQEMTKESEARVIRKKELEEILHRENRTLARLEQLVKLVKNWLEQYGRMDAWEKELSQKEIQMVEMNHVAKQIRNREKEIEEDLTRIHSAMARKRAELKNLEERADDIPASEEMVLNEEQTQQALSMDLTTLRKQHEQAQSNAIRVASELGIDGLRNELQRVKETLQKNINDLHRYGRKNSFDEEIAEKWAGKSSRERDERMAALSVSVADLKEQLAGQKVQLEGRDRDLARCKEKLKTLSRQGIHGDIDPEDLENTDLEGLILHYGKVAEALEEKLNELKKHGAIHVADLEKNRRWLNELNLSLAMLTGQVPYWDSNSPRGDWLELVRVEKETRINNAVKFKKQMEVILNSRKKMEGLMEKSRKNMGSAFDRLQGELRDETLRKQLPAIVDELSRHDAESMGTQSGELMEKCSHIAANIESDLSRSAQFVESLVDQLFQHVRVSYQKLQTASKQLMPDNVFVYGGKPILKAGARLDFTRHTLIYRKTIDNWLDELIQKNYIPEVTARVGDTLGMELLYRLLKVSSAKQEFGIRLLKCDDTGRNYEPVGKDLGSGGEALTTAVLLYSLLTSMRQKRRNKRDDRIPAFLIADNPLGVCNRSDFLDTQLKVARAMGIQCIYFTGINDRESLGLFQHRVAIRHSGKHLQVGDKPFNCLEVIEQNVEDRE</sequence>
<dbReference type="EMBL" id="FWXY01000004">
    <property type="protein sequence ID" value="SMC55742.1"/>
    <property type="molecule type" value="Genomic_DNA"/>
</dbReference>
<evidence type="ECO:0000313" key="4">
    <source>
        <dbReference type="Proteomes" id="UP000192418"/>
    </source>
</evidence>
<feature type="coiled-coil region" evidence="1">
    <location>
        <begin position="490"/>
        <end position="545"/>
    </location>
</feature>
<name>A0A1W2A5J5_9BACT</name>
<evidence type="ECO:0000256" key="2">
    <source>
        <dbReference type="SAM" id="MobiDB-lite"/>
    </source>
</evidence>
<dbReference type="RefSeq" id="WP_084067353.1">
    <property type="nucleotide sequence ID" value="NZ_FWXY01000004.1"/>
</dbReference>
<organism evidence="3 4">
    <name type="scientific">Desulfocicer vacuolatum DSM 3385</name>
    <dbReference type="NCBI Taxonomy" id="1121400"/>
    <lineage>
        <taxon>Bacteria</taxon>
        <taxon>Pseudomonadati</taxon>
        <taxon>Thermodesulfobacteriota</taxon>
        <taxon>Desulfobacteria</taxon>
        <taxon>Desulfobacterales</taxon>
        <taxon>Desulfobacteraceae</taxon>
        <taxon>Desulfocicer</taxon>
    </lineage>
</organism>
<evidence type="ECO:0000313" key="3">
    <source>
        <dbReference type="EMBL" id="SMC55742.1"/>
    </source>
</evidence>
<dbReference type="STRING" id="1121400.SAMN02746065_104128"/>
<keyword evidence="1" id="KW-0175">Coiled coil</keyword>
<proteinExistence type="predicted"/>
<reference evidence="3 4" key="1">
    <citation type="submission" date="2017-04" db="EMBL/GenBank/DDBJ databases">
        <authorList>
            <person name="Afonso C.L."/>
            <person name="Miller P.J."/>
            <person name="Scott M.A."/>
            <person name="Spackman E."/>
            <person name="Goraichik I."/>
            <person name="Dimitrov K.M."/>
            <person name="Suarez D.L."/>
            <person name="Swayne D.E."/>
        </authorList>
    </citation>
    <scope>NUCLEOTIDE SEQUENCE [LARGE SCALE GENOMIC DNA]</scope>
    <source>
        <strain evidence="3 4">DSM 3385</strain>
    </source>
</reference>
<evidence type="ECO:0000256" key="1">
    <source>
        <dbReference type="SAM" id="Coils"/>
    </source>
</evidence>